<keyword evidence="7" id="KW-0902">Two-component regulatory system</keyword>
<dbReference type="InterPro" id="IPR004358">
    <property type="entry name" value="Sig_transdc_His_kin-like_C"/>
</dbReference>
<comment type="catalytic activity">
    <reaction evidence="1">
        <text>ATP + protein L-histidine = ADP + protein N-phospho-L-histidine.</text>
        <dbReference type="EC" id="2.7.13.3"/>
    </reaction>
</comment>
<dbReference type="Pfam" id="PF00512">
    <property type="entry name" value="HisKA"/>
    <property type="match status" value="1"/>
</dbReference>
<dbReference type="InterPro" id="IPR050736">
    <property type="entry name" value="Sensor_HK_Regulatory"/>
</dbReference>
<dbReference type="SMART" id="SM00388">
    <property type="entry name" value="HisKA"/>
    <property type="match status" value="1"/>
</dbReference>
<evidence type="ECO:0000313" key="10">
    <source>
        <dbReference type="Proteomes" id="UP000184386"/>
    </source>
</evidence>
<dbReference type="GO" id="GO:0000155">
    <property type="term" value="F:phosphorelay sensor kinase activity"/>
    <property type="evidence" value="ECO:0007669"/>
    <property type="project" value="InterPro"/>
</dbReference>
<keyword evidence="6 9" id="KW-0418">Kinase</keyword>
<dbReference type="Gene3D" id="3.30.565.10">
    <property type="entry name" value="Histidine kinase-like ATPase, C-terminal domain"/>
    <property type="match status" value="1"/>
</dbReference>
<proteinExistence type="predicted"/>
<dbReference type="Gene3D" id="1.10.287.130">
    <property type="match status" value="1"/>
</dbReference>
<dbReference type="EC" id="2.7.13.3" evidence="3"/>
<dbReference type="GO" id="GO:0016020">
    <property type="term" value="C:membrane"/>
    <property type="evidence" value="ECO:0007669"/>
    <property type="project" value="UniProtKB-SubCell"/>
</dbReference>
<gene>
    <name evidence="9" type="ORF">SAMN02745136_00789</name>
</gene>
<dbReference type="SUPFAM" id="SSF55874">
    <property type="entry name" value="ATPase domain of HSP90 chaperone/DNA topoisomerase II/histidine kinase"/>
    <property type="match status" value="1"/>
</dbReference>
<dbReference type="EMBL" id="FRAC01000007">
    <property type="protein sequence ID" value="SHJ76987.1"/>
    <property type="molecule type" value="Genomic_DNA"/>
</dbReference>
<dbReference type="Proteomes" id="UP000184386">
    <property type="component" value="Unassembled WGS sequence"/>
</dbReference>
<sequence length="307" mass="34603">MWAALTFALMLSVVIGVLYFARKRERELIGKLQAMIDRAADGTFDVSTIDESTLSALENSMNRFLKDSDMSFKNVSLQKYQIQTLLSDISHQTVTPISNILLYTQLLEEKDREKIYGEEVSAIEEQTEKLSFLINSLVKLSRLESGIIKVEPKNNKVQKLIDNVMKQVQIKAEEKDIVIHTEPTEETAVFDLKWMAEALFNIVDNAIKYTHQCGKVSITVIPYSFFLRIDIADNGIGIAESEYSKIFGRFYRSQAVSEQEGVGIGLYLAREIVSTQGGYIKVASKAGRGSVFSVFLPMQESIKTVTR</sequence>
<evidence type="ECO:0000256" key="2">
    <source>
        <dbReference type="ARBA" id="ARBA00004370"/>
    </source>
</evidence>
<evidence type="ECO:0000256" key="5">
    <source>
        <dbReference type="ARBA" id="ARBA00022679"/>
    </source>
</evidence>
<evidence type="ECO:0000256" key="6">
    <source>
        <dbReference type="ARBA" id="ARBA00022777"/>
    </source>
</evidence>
<evidence type="ECO:0000313" key="9">
    <source>
        <dbReference type="EMBL" id="SHJ76987.1"/>
    </source>
</evidence>
<evidence type="ECO:0000256" key="3">
    <source>
        <dbReference type="ARBA" id="ARBA00012438"/>
    </source>
</evidence>
<dbReference type="PANTHER" id="PTHR43711:SF1">
    <property type="entry name" value="HISTIDINE KINASE 1"/>
    <property type="match status" value="1"/>
</dbReference>
<reference evidence="9 10" key="1">
    <citation type="submission" date="2016-11" db="EMBL/GenBank/DDBJ databases">
        <authorList>
            <person name="Jaros S."/>
            <person name="Januszkiewicz K."/>
            <person name="Wedrychowicz H."/>
        </authorList>
    </citation>
    <scope>NUCLEOTIDE SEQUENCE [LARGE SCALE GENOMIC DNA]</scope>
    <source>
        <strain evidence="9 10">DSM 15929</strain>
    </source>
</reference>
<dbReference type="PROSITE" id="PS50109">
    <property type="entry name" value="HIS_KIN"/>
    <property type="match status" value="1"/>
</dbReference>
<dbReference type="InterPro" id="IPR036890">
    <property type="entry name" value="HATPase_C_sf"/>
</dbReference>
<dbReference type="SUPFAM" id="SSF47384">
    <property type="entry name" value="Homodimeric domain of signal transducing histidine kinase"/>
    <property type="match status" value="1"/>
</dbReference>
<dbReference type="STRING" id="1121322.SAMN02745136_00789"/>
<dbReference type="AlphaFoldDB" id="A0A1M6M0J3"/>
<dbReference type="Pfam" id="PF02518">
    <property type="entry name" value="HATPase_c"/>
    <property type="match status" value="1"/>
</dbReference>
<accession>A0A1M6M0J3</accession>
<feature type="domain" description="Histidine kinase" evidence="8">
    <location>
        <begin position="88"/>
        <end position="300"/>
    </location>
</feature>
<keyword evidence="5" id="KW-0808">Transferase</keyword>
<dbReference type="CDD" id="cd00082">
    <property type="entry name" value="HisKA"/>
    <property type="match status" value="1"/>
</dbReference>
<dbReference type="InterPro" id="IPR005467">
    <property type="entry name" value="His_kinase_dom"/>
</dbReference>
<dbReference type="PRINTS" id="PR00344">
    <property type="entry name" value="BCTRLSENSOR"/>
</dbReference>
<dbReference type="InterPro" id="IPR003594">
    <property type="entry name" value="HATPase_dom"/>
</dbReference>
<dbReference type="RefSeq" id="WP_073273174.1">
    <property type="nucleotide sequence ID" value="NZ_FRAC01000007.1"/>
</dbReference>
<name>A0A1M6M0J3_9FIRM</name>
<dbReference type="InterPro" id="IPR003661">
    <property type="entry name" value="HisK_dim/P_dom"/>
</dbReference>
<evidence type="ECO:0000256" key="4">
    <source>
        <dbReference type="ARBA" id="ARBA00022553"/>
    </source>
</evidence>
<dbReference type="PANTHER" id="PTHR43711">
    <property type="entry name" value="TWO-COMPONENT HISTIDINE KINASE"/>
    <property type="match status" value="1"/>
</dbReference>
<comment type="subcellular location">
    <subcellularLocation>
        <location evidence="2">Membrane</location>
    </subcellularLocation>
</comment>
<evidence type="ECO:0000256" key="1">
    <source>
        <dbReference type="ARBA" id="ARBA00000085"/>
    </source>
</evidence>
<keyword evidence="10" id="KW-1185">Reference proteome</keyword>
<protein>
    <recommendedName>
        <fullName evidence="3">histidine kinase</fullName>
        <ecNumber evidence="3">2.7.13.3</ecNumber>
    </recommendedName>
</protein>
<organism evidence="9 10">
    <name type="scientific">Anaerocolumna jejuensis DSM 15929</name>
    <dbReference type="NCBI Taxonomy" id="1121322"/>
    <lineage>
        <taxon>Bacteria</taxon>
        <taxon>Bacillati</taxon>
        <taxon>Bacillota</taxon>
        <taxon>Clostridia</taxon>
        <taxon>Lachnospirales</taxon>
        <taxon>Lachnospiraceae</taxon>
        <taxon>Anaerocolumna</taxon>
    </lineage>
</organism>
<dbReference type="FunFam" id="3.30.565.10:FF:000006">
    <property type="entry name" value="Sensor histidine kinase WalK"/>
    <property type="match status" value="1"/>
</dbReference>
<keyword evidence="4" id="KW-0597">Phosphoprotein</keyword>
<dbReference type="InterPro" id="IPR036097">
    <property type="entry name" value="HisK_dim/P_sf"/>
</dbReference>
<evidence type="ECO:0000259" key="8">
    <source>
        <dbReference type="PROSITE" id="PS50109"/>
    </source>
</evidence>
<dbReference type="OrthoDB" id="9773956at2"/>
<dbReference type="CDD" id="cd00075">
    <property type="entry name" value="HATPase"/>
    <property type="match status" value="1"/>
</dbReference>
<evidence type="ECO:0000256" key="7">
    <source>
        <dbReference type="ARBA" id="ARBA00023012"/>
    </source>
</evidence>
<dbReference type="SMART" id="SM00387">
    <property type="entry name" value="HATPase_c"/>
    <property type="match status" value="1"/>
</dbReference>